<feature type="domain" description="AMP-binding enzyme C-terminal" evidence="2">
    <location>
        <begin position="458"/>
        <end position="543"/>
    </location>
</feature>
<dbReference type="InterPro" id="IPR042099">
    <property type="entry name" value="ANL_N_sf"/>
</dbReference>
<dbReference type="Gene3D" id="3.40.50.12780">
    <property type="entry name" value="N-terminal domain of ligase-like"/>
    <property type="match status" value="1"/>
</dbReference>
<evidence type="ECO:0000313" key="3">
    <source>
        <dbReference type="EMBL" id="KIY63031.1"/>
    </source>
</evidence>
<dbReference type="AlphaFoldDB" id="A0A0D7B0I1"/>
<dbReference type="InterPro" id="IPR045851">
    <property type="entry name" value="AMP-bd_C_sf"/>
</dbReference>
<feature type="domain" description="AMP-dependent synthetase/ligase" evidence="1">
    <location>
        <begin position="39"/>
        <end position="408"/>
    </location>
</feature>
<dbReference type="Gene3D" id="3.30.300.30">
    <property type="match status" value="1"/>
</dbReference>
<reference evidence="3 4" key="1">
    <citation type="journal article" date="2015" name="Fungal Genet. Biol.">
        <title>Evolution of novel wood decay mechanisms in Agaricales revealed by the genome sequences of Fistulina hepatica and Cylindrobasidium torrendii.</title>
        <authorList>
            <person name="Floudas D."/>
            <person name="Held B.W."/>
            <person name="Riley R."/>
            <person name="Nagy L.G."/>
            <person name="Koehler G."/>
            <person name="Ransdell A.S."/>
            <person name="Younus H."/>
            <person name="Chow J."/>
            <person name="Chiniquy J."/>
            <person name="Lipzen A."/>
            <person name="Tritt A."/>
            <person name="Sun H."/>
            <person name="Haridas S."/>
            <person name="LaButti K."/>
            <person name="Ohm R.A."/>
            <person name="Kues U."/>
            <person name="Blanchette R.A."/>
            <person name="Grigoriev I.V."/>
            <person name="Minto R.E."/>
            <person name="Hibbett D.S."/>
        </authorList>
    </citation>
    <scope>NUCLEOTIDE SEQUENCE [LARGE SCALE GENOMIC DNA]</scope>
    <source>
        <strain evidence="3 4">FP15055 ss-10</strain>
    </source>
</reference>
<proteinExistence type="predicted"/>
<dbReference type="STRING" id="1314674.A0A0D7B0I1"/>
<dbReference type="PROSITE" id="PS00455">
    <property type="entry name" value="AMP_BINDING"/>
    <property type="match status" value="1"/>
</dbReference>
<organism evidence="3 4">
    <name type="scientific">Cylindrobasidium torrendii FP15055 ss-10</name>
    <dbReference type="NCBI Taxonomy" id="1314674"/>
    <lineage>
        <taxon>Eukaryota</taxon>
        <taxon>Fungi</taxon>
        <taxon>Dikarya</taxon>
        <taxon>Basidiomycota</taxon>
        <taxon>Agaricomycotina</taxon>
        <taxon>Agaricomycetes</taxon>
        <taxon>Agaricomycetidae</taxon>
        <taxon>Agaricales</taxon>
        <taxon>Marasmiineae</taxon>
        <taxon>Physalacriaceae</taxon>
        <taxon>Cylindrobasidium</taxon>
    </lineage>
</organism>
<gene>
    <name evidence="3" type="ORF">CYLTODRAFT_426452</name>
</gene>
<dbReference type="SUPFAM" id="SSF56801">
    <property type="entry name" value="Acetyl-CoA synthetase-like"/>
    <property type="match status" value="1"/>
</dbReference>
<keyword evidence="3" id="KW-0436">Ligase</keyword>
<name>A0A0D7B0I1_9AGAR</name>
<dbReference type="PANTHER" id="PTHR24096">
    <property type="entry name" value="LONG-CHAIN-FATTY-ACID--COA LIGASE"/>
    <property type="match status" value="1"/>
</dbReference>
<evidence type="ECO:0000259" key="1">
    <source>
        <dbReference type="Pfam" id="PF00501"/>
    </source>
</evidence>
<dbReference type="GO" id="GO:0016405">
    <property type="term" value="F:CoA-ligase activity"/>
    <property type="evidence" value="ECO:0007669"/>
    <property type="project" value="TreeGrafter"/>
</dbReference>
<dbReference type="PANTHER" id="PTHR24096:SF422">
    <property type="entry name" value="BCDNA.GH02901"/>
    <property type="match status" value="1"/>
</dbReference>
<dbReference type="EMBL" id="KN880727">
    <property type="protein sequence ID" value="KIY63031.1"/>
    <property type="molecule type" value="Genomic_DNA"/>
</dbReference>
<dbReference type="InterPro" id="IPR025110">
    <property type="entry name" value="AMP-bd_C"/>
</dbReference>
<dbReference type="InterPro" id="IPR000873">
    <property type="entry name" value="AMP-dep_synth/lig_dom"/>
</dbReference>
<dbReference type="CDD" id="cd05911">
    <property type="entry name" value="Firefly_Luc_like"/>
    <property type="match status" value="1"/>
</dbReference>
<dbReference type="InterPro" id="IPR020845">
    <property type="entry name" value="AMP-binding_CS"/>
</dbReference>
<evidence type="ECO:0000259" key="2">
    <source>
        <dbReference type="Pfam" id="PF13193"/>
    </source>
</evidence>
<dbReference type="Pfam" id="PF00501">
    <property type="entry name" value="AMP-binding"/>
    <property type="match status" value="1"/>
</dbReference>
<dbReference type="OrthoDB" id="6509636at2759"/>
<keyword evidence="4" id="KW-1185">Reference proteome</keyword>
<dbReference type="Pfam" id="PF13193">
    <property type="entry name" value="AMP-binding_C"/>
    <property type="match status" value="1"/>
</dbReference>
<accession>A0A0D7B0I1</accession>
<dbReference type="Proteomes" id="UP000054007">
    <property type="component" value="Unassembled WGS sequence"/>
</dbReference>
<sequence>MEFSGPPLALNAIPNLTIPQFTLDYNHPLKKPRGANVPVFIEDATGRGITLDEARARVHHLANALHTKFNIAENDVVCIFSPNDIDYPVSIWAIHRLGAVVTPANPSYTHEELQHQLDLAQANTIFVNPASLGTALKAAKAVGIPQDRIVLMSRSERPEGYDNIESLVALGKTSDITYTERALAPGEAKTKTAFLSFSSGTTGRAKAVVIPHAAVISNVVQMAIWFSPENDVHKRMAPGDVSLGALPFFHIYGLVVTLHFMLFNGISVVVIPKFNFSAFLKSIVRHKITHLFIVPPQAVLLTKHAETKKYNLAHVKLVMCGAAPLSGDLVEAMSKLFPDAMIGQGYGLTESSTTIVMLNPKKKVDTIGSAGRLIPGIVARIVKEDGSLCKEGEQGELVVKSPALALRYHGNEQATAETFVDGWLRTGDEVIVKDGDFFVVDRLKEMFKVRGFQVAPAELEGHLLTHPAVADVCVVGIPDEYSGEIPLAFVVPQSSAVNLKDPSSVASLKNAISKHVSDNKIQYKWLAGGVEFIDAIPKNPSGKILRRILRAQATKNRITGSFSLQAKL</sequence>
<protein>
    <submittedName>
        <fullName evidence="3">Phenylacetyl-CoA ligase</fullName>
    </submittedName>
</protein>
<evidence type="ECO:0000313" key="4">
    <source>
        <dbReference type="Proteomes" id="UP000054007"/>
    </source>
</evidence>